<dbReference type="SUPFAM" id="SSF56935">
    <property type="entry name" value="Porins"/>
    <property type="match status" value="1"/>
</dbReference>
<dbReference type="RefSeq" id="WP_078923018.1">
    <property type="nucleotide sequence ID" value="NZ_FUYB01000013.1"/>
</dbReference>
<name>A0A1T4X6A9_9GAMM</name>
<dbReference type="InterPro" id="IPR005017">
    <property type="entry name" value="OMPP1/FadL/TodX"/>
</dbReference>
<evidence type="ECO:0000256" key="7">
    <source>
        <dbReference type="ARBA" id="ARBA00023237"/>
    </source>
</evidence>
<keyword evidence="5 8" id="KW-0732">Signal</keyword>
<dbReference type="PANTHER" id="PTHR35093">
    <property type="entry name" value="OUTER MEMBRANE PROTEIN NMB0088-RELATED"/>
    <property type="match status" value="1"/>
</dbReference>
<evidence type="ECO:0000313" key="10">
    <source>
        <dbReference type="Proteomes" id="UP000190460"/>
    </source>
</evidence>
<dbReference type="OrthoDB" id="19849at2"/>
<dbReference type="Pfam" id="PF03349">
    <property type="entry name" value="Toluene_X"/>
    <property type="match status" value="1"/>
</dbReference>
<evidence type="ECO:0000256" key="8">
    <source>
        <dbReference type="SAM" id="SignalP"/>
    </source>
</evidence>
<proteinExistence type="inferred from homology"/>
<protein>
    <submittedName>
        <fullName evidence="9">Long-chain fatty acid transport protein</fullName>
    </submittedName>
</protein>
<comment type="similarity">
    <text evidence="2">Belongs to the OmpP1/FadL family.</text>
</comment>
<keyword evidence="3" id="KW-1134">Transmembrane beta strand</keyword>
<reference evidence="9 10" key="1">
    <citation type="submission" date="2017-02" db="EMBL/GenBank/DDBJ databases">
        <authorList>
            <person name="Peterson S.W."/>
        </authorList>
    </citation>
    <scope>NUCLEOTIDE SEQUENCE [LARGE SCALE GENOMIC DNA]</scope>
    <source>
        <strain evidence="9 10">ATCC 49788</strain>
    </source>
</reference>
<keyword evidence="7" id="KW-0998">Cell outer membrane</keyword>
<evidence type="ECO:0000256" key="2">
    <source>
        <dbReference type="ARBA" id="ARBA00008163"/>
    </source>
</evidence>
<sequence length="467" mass="49573">MTKLPARSILAISITLALSSTVQAAGFALIENSASGMGNAFAGAAAVAEDASTTWFNPAGMAELGDGSHLSTAGHVIVPQAKFTDKGSWVNPALTGGNIDQAQAALTGKNDDGGKPAFVPNSYAVKRLNEKMTVGVGINAPFGLETNYDDDWIGRYNALDSAMQTININPSVAYEINEQLTFGGGVSLQYITVELGSAIDSAAACRSIAGAANSGDLLLSCLRAMPTLSNQATDSKVVISGDDVSFSYNLGAMYKPTPQTKIGVSYRAATNHELEGKADYTVNAALQPILTATGVTRFNDVDVKAEANLPDSLSLSVAHKVNDKLELLGDVTQTGWSSFERLRVTDKNTGAIVTNVDEKWEDVTRFSVGANYQYNDRVKLRGGLAIDKTPVPNAHLLTPRTPDTDRTWLAVGANYKLNKTSSLDVGYAHLFMDQTPIDNTSEDNGYAIRGVYDSSVDIISAQFNMSF</sequence>
<keyword evidence="4" id="KW-0812">Transmembrane</keyword>
<evidence type="ECO:0000256" key="3">
    <source>
        <dbReference type="ARBA" id="ARBA00022452"/>
    </source>
</evidence>
<evidence type="ECO:0000256" key="4">
    <source>
        <dbReference type="ARBA" id="ARBA00022692"/>
    </source>
</evidence>
<keyword evidence="10" id="KW-1185">Reference proteome</keyword>
<accession>A0A1T4X6A9</accession>
<dbReference type="PANTHER" id="PTHR35093:SF8">
    <property type="entry name" value="OUTER MEMBRANE PROTEIN NMB0088-RELATED"/>
    <property type="match status" value="1"/>
</dbReference>
<dbReference type="Proteomes" id="UP000190460">
    <property type="component" value="Unassembled WGS sequence"/>
</dbReference>
<dbReference type="GO" id="GO:0009279">
    <property type="term" value="C:cell outer membrane"/>
    <property type="evidence" value="ECO:0007669"/>
    <property type="project" value="UniProtKB-SubCell"/>
</dbReference>
<evidence type="ECO:0000313" key="9">
    <source>
        <dbReference type="EMBL" id="SKA84957.1"/>
    </source>
</evidence>
<organism evidence="9 10">
    <name type="scientific">Thiothrix eikelboomii</name>
    <dbReference type="NCBI Taxonomy" id="92487"/>
    <lineage>
        <taxon>Bacteria</taxon>
        <taxon>Pseudomonadati</taxon>
        <taxon>Pseudomonadota</taxon>
        <taxon>Gammaproteobacteria</taxon>
        <taxon>Thiotrichales</taxon>
        <taxon>Thiotrichaceae</taxon>
        <taxon>Thiothrix</taxon>
    </lineage>
</organism>
<keyword evidence="6" id="KW-0472">Membrane</keyword>
<comment type="subcellular location">
    <subcellularLocation>
        <location evidence="1">Cell outer membrane</location>
        <topology evidence="1">Multi-pass membrane protein</topology>
    </subcellularLocation>
</comment>
<dbReference type="GO" id="GO:0015483">
    <property type="term" value="F:long-chain fatty acid transporting porin activity"/>
    <property type="evidence" value="ECO:0007669"/>
    <property type="project" value="TreeGrafter"/>
</dbReference>
<dbReference type="EMBL" id="FUYB01000013">
    <property type="protein sequence ID" value="SKA84957.1"/>
    <property type="molecule type" value="Genomic_DNA"/>
</dbReference>
<evidence type="ECO:0000256" key="1">
    <source>
        <dbReference type="ARBA" id="ARBA00004571"/>
    </source>
</evidence>
<feature type="chain" id="PRO_5012075005" evidence="8">
    <location>
        <begin position="25"/>
        <end position="467"/>
    </location>
</feature>
<evidence type="ECO:0000256" key="5">
    <source>
        <dbReference type="ARBA" id="ARBA00022729"/>
    </source>
</evidence>
<gene>
    <name evidence="9" type="ORF">SAMN02745130_02558</name>
</gene>
<evidence type="ECO:0000256" key="6">
    <source>
        <dbReference type="ARBA" id="ARBA00023136"/>
    </source>
</evidence>
<dbReference type="STRING" id="92487.SAMN02745130_02558"/>
<dbReference type="Gene3D" id="2.40.160.60">
    <property type="entry name" value="Outer membrane protein transport protein (OMPP1/FadL/TodX)"/>
    <property type="match status" value="1"/>
</dbReference>
<feature type="signal peptide" evidence="8">
    <location>
        <begin position="1"/>
        <end position="24"/>
    </location>
</feature>
<dbReference type="AlphaFoldDB" id="A0A1T4X6A9"/>